<dbReference type="OrthoDB" id="10033309at2759"/>
<dbReference type="GeneID" id="10507589"/>
<dbReference type="CDD" id="cd21452">
    <property type="entry name" value="DLC-like_DYNLL1_DYNLL2"/>
    <property type="match status" value="1"/>
</dbReference>
<evidence type="ECO:0000256" key="10">
    <source>
        <dbReference type="ARBA" id="ARBA00023175"/>
    </source>
</evidence>
<dbReference type="RefSeq" id="XP_003291415.1">
    <property type="nucleotide sequence ID" value="XM_003291367.1"/>
</dbReference>
<keyword evidence="6 13" id="KW-0493">Microtubule</keyword>
<dbReference type="InParanoid" id="F0ZVG5"/>
<dbReference type="Pfam" id="PF01221">
    <property type="entry name" value="Dynein_light"/>
    <property type="match status" value="1"/>
</dbReference>
<keyword evidence="15" id="KW-1185">Reference proteome</keyword>
<evidence type="ECO:0000256" key="6">
    <source>
        <dbReference type="ARBA" id="ARBA00022701"/>
    </source>
</evidence>
<evidence type="ECO:0000256" key="2">
    <source>
        <dbReference type="ARBA" id="ARBA00004245"/>
    </source>
</evidence>
<evidence type="ECO:0000256" key="12">
    <source>
        <dbReference type="ARBA" id="ARBA00023242"/>
    </source>
</evidence>
<dbReference type="SUPFAM" id="SSF54648">
    <property type="entry name" value="DLC"/>
    <property type="match status" value="1"/>
</dbReference>
<protein>
    <recommendedName>
        <fullName evidence="13">Dynein light chain</fullName>
    </recommendedName>
</protein>
<name>F0ZVG5_DICPU</name>
<dbReference type="GO" id="GO:0015031">
    <property type="term" value="P:protein transport"/>
    <property type="evidence" value="ECO:0007669"/>
    <property type="project" value="UniProtKB-KW"/>
</dbReference>
<dbReference type="FunFam" id="3.30.740.10:FF:000005">
    <property type="entry name" value="Dynein light chain"/>
    <property type="match status" value="1"/>
</dbReference>
<reference evidence="15" key="1">
    <citation type="journal article" date="2011" name="Genome Biol.">
        <title>Comparative genomics of the social amoebae Dictyostelium discoideum and Dictyostelium purpureum.</title>
        <authorList>
            <consortium name="US DOE Joint Genome Institute (JGI-PGF)"/>
            <person name="Sucgang R."/>
            <person name="Kuo A."/>
            <person name="Tian X."/>
            <person name="Salerno W."/>
            <person name="Parikh A."/>
            <person name="Feasley C.L."/>
            <person name="Dalin E."/>
            <person name="Tu H."/>
            <person name="Huang E."/>
            <person name="Barry K."/>
            <person name="Lindquist E."/>
            <person name="Shapiro H."/>
            <person name="Bruce D."/>
            <person name="Schmutz J."/>
            <person name="Salamov A."/>
            <person name="Fey P."/>
            <person name="Gaudet P."/>
            <person name="Anjard C."/>
            <person name="Babu M.M."/>
            <person name="Basu S."/>
            <person name="Bushmanova Y."/>
            <person name="van der Wel H."/>
            <person name="Katoh-Kurasawa M."/>
            <person name="Dinh C."/>
            <person name="Coutinho P.M."/>
            <person name="Saito T."/>
            <person name="Elias M."/>
            <person name="Schaap P."/>
            <person name="Kay R.R."/>
            <person name="Henrissat B."/>
            <person name="Eichinger L."/>
            <person name="Rivero F."/>
            <person name="Putnam N.H."/>
            <person name="West C.M."/>
            <person name="Loomis W.F."/>
            <person name="Chisholm R.L."/>
            <person name="Shaulsky G."/>
            <person name="Strassmann J.E."/>
            <person name="Queller D.C."/>
            <person name="Kuspa A."/>
            <person name="Grigoriev I.V."/>
        </authorList>
    </citation>
    <scope>NUCLEOTIDE SEQUENCE [LARGE SCALE GENOMIC DNA]</scope>
    <source>
        <strain evidence="15">QSDP1</strain>
    </source>
</reference>
<evidence type="ECO:0000256" key="13">
    <source>
        <dbReference type="RuleBase" id="RU365010"/>
    </source>
</evidence>
<dbReference type="InterPro" id="IPR019763">
    <property type="entry name" value="Dynein_light_1/2_CS"/>
</dbReference>
<keyword evidence="9 13" id="KW-0243">Dynein</keyword>
<evidence type="ECO:0000256" key="11">
    <source>
        <dbReference type="ARBA" id="ARBA00023212"/>
    </source>
</evidence>
<dbReference type="STRING" id="5786.F0ZVG5"/>
<gene>
    <name evidence="14" type="ORF">DICPUDRAFT_38971</name>
</gene>
<dbReference type="Proteomes" id="UP000001064">
    <property type="component" value="Unassembled WGS sequence"/>
</dbReference>
<evidence type="ECO:0000313" key="15">
    <source>
        <dbReference type="Proteomes" id="UP000001064"/>
    </source>
</evidence>
<keyword evidence="8" id="KW-0653">Protein transport</keyword>
<dbReference type="GO" id="GO:0007017">
    <property type="term" value="P:microtubule-based process"/>
    <property type="evidence" value="ECO:0007669"/>
    <property type="project" value="InterPro"/>
</dbReference>
<dbReference type="PANTHER" id="PTHR11886">
    <property type="entry name" value="DYNEIN LIGHT CHAIN"/>
    <property type="match status" value="1"/>
</dbReference>
<dbReference type="GO" id="GO:0005874">
    <property type="term" value="C:microtubule"/>
    <property type="evidence" value="ECO:0007669"/>
    <property type="project" value="UniProtKB-KW"/>
</dbReference>
<evidence type="ECO:0000256" key="3">
    <source>
        <dbReference type="ARBA" id="ARBA00010156"/>
    </source>
</evidence>
<comment type="subcellular location">
    <subcellularLocation>
        <location evidence="2 13">Cytoplasm</location>
        <location evidence="2 13">Cytoskeleton</location>
    </subcellularLocation>
    <subcellularLocation>
        <location evidence="1">Nucleus</location>
    </subcellularLocation>
</comment>
<evidence type="ECO:0000256" key="1">
    <source>
        <dbReference type="ARBA" id="ARBA00004123"/>
    </source>
</evidence>
<proteinExistence type="inferred from homology"/>
<evidence type="ECO:0000256" key="8">
    <source>
        <dbReference type="ARBA" id="ARBA00022927"/>
    </source>
</evidence>
<dbReference type="KEGG" id="dpp:DICPUDRAFT_38971"/>
<evidence type="ECO:0000256" key="7">
    <source>
        <dbReference type="ARBA" id="ARBA00022816"/>
    </source>
</evidence>
<dbReference type="GO" id="GO:0051028">
    <property type="term" value="P:mRNA transport"/>
    <property type="evidence" value="ECO:0007669"/>
    <property type="project" value="UniProtKB-KW"/>
</dbReference>
<keyword evidence="5 13" id="KW-0963">Cytoplasm</keyword>
<dbReference type="GO" id="GO:0005634">
    <property type="term" value="C:nucleus"/>
    <property type="evidence" value="ECO:0007669"/>
    <property type="project" value="UniProtKB-SubCell"/>
</dbReference>
<dbReference type="Gene3D" id="3.30.740.10">
    <property type="entry name" value="Protein Inhibitor Of Neuronal Nitric Oxide Synthase"/>
    <property type="match status" value="1"/>
</dbReference>
<evidence type="ECO:0000256" key="5">
    <source>
        <dbReference type="ARBA" id="ARBA00022490"/>
    </source>
</evidence>
<evidence type="ECO:0000256" key="9">
    <source>
        <dbReference type="ARBA" id="ARBA00023017"/>
    </source>
</evidence>
<dbReference type="InterPro" id="IPR001372">
    <property type="entry name" value="Dynein_light_chain_typ-1/2"/>
</dbReference>
<keyword evidence="12" id="KW-0539">Nucleus</keyword>
<keyword evidence="4" id="KW-0813">Transport</keyword>
<dbReference type="FunCoup" id="F0ZVG5">
    <property type="interactions" value="553"/>
</dbReference>
<dbReference type="SMART" id="SM01375">
    <property type="entry name" value="Dynein_light"/>
    <property type="match status" value="1"/>
</dbReference>
<accession>F0ZVG5</accession>
<dbReference type="InterPro" id="IPR037177">
    <property type="entry name" value="DLC_sf"/>
</dbReference>
<dbReference type="AlphaFoldDB" id="F0ZVG5"/>
<dbReference type="PANTHER" id="PTHR11886:SF35">
    <property type="entry name" value="DYNEIN LIGHT CHAIN"/>
    <property type="match status" value="1"/>
</dbReference>
<dbReference type="PROSITE" id="PS01239">
    <property type="entry name" value="DYNEIN_LIGHT_1"/>
    <property type="match status" value="1"/>
</dbReference>
<dbReference type="VEuPathDB" id="AmoebaDB:DICPUDRAFT_38971"/>
<evidence type="ECO:0000313" key="14">
    <source>
        <dbReference type="EMBL" id="EGC32061.1"/>
    </source>
</evidence>
<evidence type="ECO:0000256" key="4">
    <source>
        <dbReference type="ARBA" id="ARBA00022448"/>
    </source>
</evidence>
<organism evidence="14 15">
    <name type="scientific">Dictyostelium purpureum</name>
    <name type="common">Slime mold</name>
    <dbReference type="NCBI Taxonomy" id="5786"/>
    <lineage>
        <taxon>Eukaryota</taxon>
        <taxon>Amoebozoa</taxon>
        <taxon>Evosea</taxon>
        <taxon>Eumycetozoa</taxon>
        <taxon>Dictyostelia</taxon>
        <taxon>Dictyosteliales</taxon>
        <taxon>Dictyosteliaceae</taxon>
        <taxon>Dictyostelium</taxon>
    </lineage>
</organism>
<dbReference type="OMA" id="THEKHCF"/>
<dbReference type="EMBL" id="GL871214">
    <property type="protein sequence ID" value="EGC32061.1"/>
    <property type="molecule type" value="Genomic_DNA"/>
</dbReference>
<keyword evidence="10 13" id="KW-0505">Motor protein</keyword>
<comment type="similarity">
    <text evidence="3 13">Belongs to the dynein light chain family.</text>
</comment>
<sequence length="90" mass="10466">MSNKFNITIKSVDMQEFMQQDATELAIKLLEEQTPHKDIATIIKKEFDKKYLGNWHCIVGKSFASFVTHETKSYIYFNINDNSILLFKSG</sequence>
<dbReference type="eggNOG" id="KOG3430">
    <property type="taxonomic scope" value="Eukaryota"/>
</dbReference>
<dbReference type="GO" id="GO:0045505">
    <property type="term" value="F:dynein intermediate chain binding"/>
    <property type="evidence" value="ECO:0000318"/>
    <property type="project" value="GO_Central"/>
</dbReference>
<keyword evidence="11 13" id="KW-0206">Cytoskeleton</keyword>
<keyword evidence="7" id="KW-0509">mRNA transport</keyword>
<dbReference type="GO" id="GO:0005868">
    <property type="term" value="C:cytoplasmic dynein complex"/>
    <property type="evidence" value="ECO:0000318"/>
    <property type="project" value="GO_Central"/>
</dbReference>